<evidence type="ECO:0000256" key="4">
    <source>
        <dbReference type="ARBA" id="ARBA00023224"/>
    </source>
</evidence>
<keyword evidence="7" id="KW-0812">Transmembrane</keyword>
<dbReference type="Gene3D" id="3.30.450.20">
    <property type="entry name" value="PAS domain"/>
    <property type="match status" value="1"/>
</dbReference>
<evidence type="ECO:0000256" key="7">
    <source>
        <dbReference type="SAM" id="Phobius"/>
    </source>
</evidence>
<dbReference type="PROSITE" id="PS50885">
    <property type="entry name" value="HAMP"/>
    <property type="match status" value="1"/>
</dbReference>
<dbReference type="GO" id="GO:0007165">
    <property type="term" value="P:signal transduction"/>
    <property type="evidence" value="ECO:0007669"/>
    <property type="project" value="UniProtKB-KW"/>
</dbReference>
<feature type="domain" description="Methyl-accepting transducer" evidence="8">
    <location>
        <begin position="431"/>
        <end position="681"/>
    </location>
</feature>
<dbReference type="SUPFAM" id="SSF58104">
    <property type="entry name" value="Methyl-accepting chemotaxis protein (MCP) signaling domain"/>
    <property type="match status" value="1"/>
</dbReference>
<accession>A0A917LFZ4</accession>
<keyword evidence="11" id="KW-1185">Reference proteome</keyword>
<dbReference type="Pfam" id="PF00672">
    <property type="entry name" value="HAMP"/>
    <property type="match status" value="1"/>
</dbReference>
<dbReference type="SMART" id="SM00304">
    <property type="entry name" value="HAMP"/>
    <property type="match status" value="1"/>
</dbReference>
<feature type="domain" description="HAMP" evidence="9">
    <location>
        <begin position="360"/>
        <end position="412"/>
    </location>
</feature>
<dbReference type="PANTHER" id="PTHR32089">
    <property type="entry name" value="METHYL-ACCEPTING CHEMOTAXIS PROTEIN MCPB"/>
    <property type="match status" value="1"/>
</dbReference>
<evidence type="ECO:0000313" key="10">
    <source>
        <dbReference type="EMBL" id="GGG19762.1"/>
    </source>
</evidence>
<keyword evidence="7" id="KW-1133">Transmembrane helix</keyword>
<feature type="transmembrane region" description="Helical" evidence="7">
    <location>
        <begin position="341"/>
        <end position="363"/>
    </location>
</feature>
<keyword evidence="4 6" id="KW-0807">Transducer</keyword>
<reference evidence="10" key="2">
    <citation type="submission" date="2020-09" db="EMBL/GenBank/DDBJ databases">
        <authorList>
            <person name="Sun Q."/>
            <person name="Zhou Y."/>
        </authorList>
    </citation>
    <scope>NUCLEOTIDE SEQUENCE</scope>
    <source>
        <strain evidence="10">CGMCC 1.12987</strain>
    </source>
</reference>
<dbReference type="SMART" id="SM00283">
    <property type="entry name" value="MA"/>
    <property type="match status" value="1"/>
</dbReference>
<keyword evidence="2" id="KW-1003">Cell membrane</keyword>
<feature type="transmembrane region" description="Helical" evidence="7">
    <location>
        <begin position="51"/>
        <end position="71"/>
    </location>
</feature>
<proteinExistence type="inferred from homology"/>
<dbReference type="Gene3D" id="1.10.287.950">
    <property type="entry name" value="Methyl-accepting chemotaxis protein"/>
    <property type="match status" value="1"/>
</dbReference>
<reference evidence="10" key="1">
    <citation type="journal article" date="2014" name="Int. J. Syst. Evol. Microbiol.">
        <title>Complete genome sequence of Corynebacterium casei LMG S-19264T (=DSM 44701T), isolated from a smear-ripened cheese.</title>
        <authorList>
            <consortium name="US DOE Joint Genome Institute (JGI-PGF)"/>
            <person name="Walter F."/>
            <person name="Albersmeier A."/>
            <person name="Kalinowski J."/>
            <person name="Ruckert C."/>
        </authorList>
    </citation>
    <scope>NUCLEOTIDE SEQUENCE</scope>
    <source>
        <strain evidence="10">CGMCC 1.12987</strain>
    </source>
</reference>
<evidence type="ECO:0000259" key="9">
    <source>
        <dbReference type="PROSITE" id="PS50885"/>
    </source>
</evidence>
<sequence>MKWIDKVKKFNARSKMKTQSKSGGSLSTITKSVNRAKLKNLMNMKSVGVKLFLLIFSSILICVLVVGLFSYNISKQIIEDKVAQSSEQTISQTAGKLDVLFQNYEDLSLQLIFDNEIQNNIAALRTSKEAFVVFETTKKIETKFQSLILSNRSIAGGHLIPLSDEYPGINGGGANLSYDNVSENAWFQDVLALDGRPLWLPTRLNGYSGTGGEHTFGLARVVKSTGTNDPVYVLLIEIRYSELQNQLTGLALGSNSTVKIVDSGNSIIYSEDEKELSTINAVAIPQEIADNTAYSIRSQNGKGEQVLAPYNKFKLMDWRLLGEIPVNELVKDALYIRNMTWIMAGIAALIAIGIGYLVLRMIAFPLMQLRNLMNQGEQGNLTVRSELKQRDEIGQLANSFNQMMEKITALVNQTNQSAQEVLNTAGELSNASNKTAVSAKEIAVATEEIATGATSLATEAERGSDLTSNIGTQMKSVMEANNQMVAAAGEVESASEQGTKYMSILIEKTGMTEEMTRSMVEKVDKLKDSTRSIRKILEVLNNLTKQTNILSLNATIEAARAGAAGKGFMVVADEIRKLADQSRQSIDVVGQITETIQREIDETVGVLSEAYPLFQEQIGSVKEANQLFYSVQNQMSQFVQRLDSVTESIQTLDRSQSVLSEAMENVSGVAEEASATSEEVASLSNEQLSISEGLVKLSNKLESVSKELKDSLSRFKTNE</sequence>
<evidence type="ECO:0000259" key="8">
    <source>
        <dbReference type="PROSITE" id="PS50111"/>
    </source>
</evidence>
<dbReference type="AlphaFoldDB" id="A0A917LFZ4"/>
<evidence type="ECO:0000256" key="5">
    <source>
        <dbReference type="ARBA" id="ARBA00029447"/>
    </source>
</evidence>
<comment type="caution">
    <text evidence="10">The sequence shown here is derived from an EMBL/GenBank/DDBJ whole genome shotgun (WGS) entry which is preliminary data.</text>
</comment>
<dbReference type="PANTHER" id="PTHR32089:SF112">
    <property type="entry name" value="LYSOZYME-LIKE PROTEIN-RELATED"/>
    <property type="match status" value="1"/>
</dbReference>
<evidence type="ECO:0000256" key="3">
    <source>
        <dbReference type="ARBA" id="ARBA00023136"/>
    </source>
</evidence>
<gene>
    <name evidence="10" type="ORF">GCM10010916_40700</name>
</gene>
<evidence type="ECO:0000256" key="6">
    <source>
        <dbReference type="PROSITE-ProRule" id="PRU00284"/>
    </source>
</evidence>
<evidence type="ECO:0000313" key="11">
    <source>
        <dbReference type="Proteomes" id="UP000644756"/>
    </source>
</evidence>
<dbReference type="RefSeq" id="WP_188532904.1">
    <property type="nucleotide sequence ID" value="NZ_BMGR01000015.1"/>
</dbReference>
<dbReference type="InterPro" id="IPR004089">
    <property type="entry name" value="MCPsignal_dom"/>
</dbReference>
<dbReference type="CDD" id="cd06225">
    <property type="entry name" value="HAMP"/>
    <property type="match status" value="1"/>
</dbReference>
<dbReference type="GO" id="GO:0005886">
    <property type="term" value="C:plasma membrane"/>
    <property type="evidence" value="ECO:0007669"/>
    <property type="project" value="UniProtKB-SubCell"/>
</dbReference>
<dbReference type="Proteomes" id="UP000644756">
    <property type="component" value="Unassembled WGS sequence"/>
</dbReference>
<comment type="similarity">
    <text evidence="5">Belongs to the methyl-accepting chemotaxis (MCP) protein family.</text>
</comment>
<dbReference type="Pfam" id="PF00015">
    <property type="entry name" value="MCPsignal"/>
    <property type="match status" value="1"/>
</dbReference>
<keyword evidence="3 7" id="KW-0472">Membrane</keyword>
<organism evidence="10 11">
    <name type="scientific">Paenibacillus abyssi</name>
    <dbReference type="NCBI Taxonomy" id="1340531"/>
    <lineage>
        <taxon>Bacteria</taxon>
        <taxon>Bacillati</taxon>
        <taxon>Bacillota</taxon>
        <taxon>Bacilli</taxon>
        <taxon>Bacillales</taxon>
        <taxon>Paenibacillaceae</taxon>
        <taxon>Paenibacillus</taxon>
    </lineage>
</organism>
<dbReference type="PROSITE" id="PS50111">
    <property type="entry name" value="CHEMOTAXIS_TRANSDUC_2"/>
    <property type="match status" value="1"/>
</dbReference>
<dbReference type="Gene3D" id="1.10.8.500">
    <property type="entry name" value="HAMP domain in histidine kinase"/>
    <property type="match status" value="1"/>
</dbReference>
<dbReference type="EMBL" id="BMGR01000015">
    <property type="protein sequence ID" value="GGG19762.1"/>
    <property type="molecule type" value="Genomic_DNA"/>
</dbReference>
<dbReference type="InterPro" id="IPR003660">
    <property type="entry name" value="HAMP_dom"/>
</dbReference>
<name>A0A917LFZ4_9BACL</name>
<comment type="subcellular location">
    <subcellularLocation>
        <location evidence="1">Cell membrane</location>
    </subcellularLocation>
</comment>
<evidence type="ECO:0000256" key="1">
    <source>
        <dbReference type="ARBA" id="ARBA00004236"/>
    </source>
</evidence>
<evidence type="ECO:0000256" key="2">
    <source>
        <dbReference type="ARBA" id="ARBA00022475"/>
    </source>
</evidence>
<protein>
    <submittedName>
        <fullName evidence="10">Methyl-accepting chemotaxis protein</fullName>
    </submittedName>
</protein>